<keyword evidence="2" id="KW-1185">Reference proteome</keyword>
<protein>
    <submittedName>
        <fullName evidence="1">Uncharacterized protein</fullName>
    </submittedName>
</protein>
<sequence>MYIASPQQGDLRLSDPLAWKHANIRARAHDRRVSANLTAVSLSTVPPTPLPLSTSNTWEPGKKSFGSIAGECHSSSRRLVWCSLH</sequence>
<dbReference type="EMBL" id="BLXT01000768">
    <property type="protein sequence ID" value="GFN80000.1"/>
    <property type="molecule type" value="Genomic_DNA"/>
</dbReference>
<evidence type="ECO:0000313" key="1">
    <source>
        <dbReference type="EMBL" id="GFN80000.1"/>
    </source>
</evidence>
<gene>
    <name evidence="1" type="ORF">PoB_000650600</name>
</gene>
<accession>A0AAV3XYH4</accession>
<organism evidence="1 2">
    <name type="scientific">Plakobranchus ocellatus</name>
    <dbReference type="NCBI Taxonomy" id="259542"/>
    <lineage>
        <taxon>Eukaryota</taxon>
        <taxon>Metazoa</taxon>
        <taxon>Spiralia</taxon>
        <taxon>Lophotrochozoa</taxon>
        <taxon>Mollusca</taxon>
        <taxon>Gastropoda</taxon>
        <taxon>Heterobranchia</taxon>
        <taxon>Euthyneura</taxon>
        <taxon>Panpulmonata</taxon>
        <taxon>Sacoglossa</taxon>
        <taxon>Placobranchoidea</taxon>
        <taxon>Plakobranchidae</taxon>
        <taxon>Plakobranchus</taxon>
    </lineage>
</organism>
<evidence type="ECO:0000313" key="2">
    <source>
        <dbReference type="Proteomes" id="UP000735302"/>
    </source>
</evidence>
<proteinExistence type="predicted"/>
<dbReference type="Proteomes" id="UP000735302">
    <property type="component" value="Unassembled WGS sequence"/>
</dbReference>
<dbReference type="AlphaFoldDB" id="A0AAV3XYH4"/>
<name>A0AAV3XYH4_9GAST</name>
<comment type="caution">
    <text evidence="1">The sequence shown here is derived from an EMBL/GenBank/DDBJ whole genome shotgun (WGS) entry which is preliminary data.</text>
</comment>
<reference evidence="1 2" key="1">
    <citation type="journal article" date="2021" name="Elife">
        <title>Chloroplast acquisition without the gene transfer in kleptoplastic sea slugs, Plakobranchus ocellatus.</title>
        <authorList>
            <person name="Maeda T."/>
            <person name="Takahashi S."/>
            <person name="Yoshida T."/>
            <person name="Shimamura S."/>
            <person name="Takaki Y."/>
            <person name="Nagai Y."/>
            <person name="Toyoda A."/>
            <person name="Suzuki Y."/>
            <person name="Arimoto A."/>
            <person name="Ishii H."/>
            <person name="Satoh N."/>
            <person name="Nishiyama T."/>
            <person name="Hasebe M."/>
            <person name="Maruyama T."/>
            <person name="Minagawa J."/>
            <person name="Obokata J."/>
            <person name="Shigenobu S."/>
        </authorList>
    </citation>
    <scope>NUCLEOTIDE SEQUENCE [LARGE SCALE GENOMIC DNA]</scope>
</reference>